<sequence>MSYNLLLKFWLFYTKLFTCNGHLLESIFSINDLWHPKVFKS</sequence>
<name>T1K9N9_TETUR</name>
<accession>T1K9N9</accession>
<reference evidence="1" key="2">
    <citation type="submission" date="2015-06" db="UniProtKB">
        <authorList>
            <consortium name="EnsemblMetazoa"/>
        </authorList>
    </citation>
    <scope>IDENTIFICATION</scope>
</reference>
<dbReference type="Proteomes" id="UP000015104">
    <property type="component" value="Unassembled WGS sequence"/>
</dbReference>
<protein>
    <submittedName>
        <fullName evidence="1">Uncharacterized protein</fullName>
    </submittedName>
</protein>
<evidence type="ECO:0000313" key="2">
    <source>
        <dbReference type="Proteomes" id="UP000015104"/>
    </source>
</evidence>
<dbReference type="EMBL" id="CAEY01001892">
    <property type="status" value="NOT_ANNOTATED_CDS"/>
    <property type="molecule type" value="Genomic_DNA"/>
</dbReference>
<keyword evidence="2" id="KW-1185">Reference proteome</keyword>
<reference evidence="2" key="1">
    <citation type="submission" date="2011-08" db="EMBL/GenBank/DDBJ databases">
        <authorList>
            <person name="Rombauts S."/>
        </authorList>
    </citation>
    <scope>NUCLEOTIDE SEQUENCE</scope>
    <source>
        <strain evidence="2">London</strain>
    </source>
</reference>
<evidence type="ECO:0000313" key="1">
    <source>
        <dbReference type="EnsemblMetazoa" id="tetur07g05630.1"/>
    </source>
</evidence>
<dbReference type="AlphaFoldDB" id="T1K9N9"/>
<organism evidence="1 2">
    <name type="scientific">Tetranychus urticae</name>
    <name type="common">Two-spotted spider mite</name>
    <dbReference type="NCBI Taxonomy" id="32264"/>
    <lineage>
        <taxon>Eukaryota</taxon>
        <taxon>Metazoa</taxon>
        <taxon>Ecdysozoa</taxon>
        <taxon>Arthropoda</taxon>
        <taxon>Chelicerata</taxon>
        <taxon>Arachnida</taxon>
        <taxon>Acari</taxon>
        <taxon>Acariformes</taxon>
        <taxon>Trombidiformes</taxon>
        <taxon>Prostigmata</taxon>
        <taxon>Eleutherengona</taxon>
        <taxon>Raphignathae</taxon>
        <taxon>Tetranychoidea</taxon>
        <taxon>Tetranychidae</taxon>
        <taxon>Tetranychus</taxon>
    </lineage>
</organism>
<dbReference type="HOGENOM" id="CLU_3280129_0_0_1"/>
<proteinExistence type="predicted"/>
<dbReference type="EnsemblMetazoa" id="tetur07g05630.1">
    <property type="protein sequence ID" value="tetur07g05630.1"/>
    <property type="gene ID" value="tetur07g05630"/>
</dbReference>